<dbReference type="RefSeq" id="WP_003725103.1">
    <property type="nucleotide sequence ID" value="NZ_CP096157.1"/>
</dbReference>
<name>A0A9P1TCB9_LISMN</name>
<accession>A0A9P1TCB9</accession>
<comment type="caution">
    <text evidence="1">The sequence shown here is derived from an EMBL/GenBank/DDBJ whole genome shotgun (WGS) entry which is preliminary data.</text>
</comment>
<sequence length="295" mass="33308">MAKYDFSIRYYGNALEDGRIPIKDLAPSLLALSESFHEIQKISNPNEPELSLDIKATSEGSFIVDLLLSNGKDLLNQAISLLTNKENEAVLNLASYVSIFLAAIPLIKKLKSHKMTNQDENKDGHTTLTFDDNSSITVSNEVVESCKSITFRKSVRKFVQPLENEGIEGIDYYHSKEETYTILKEDYSLFEVPQTKNKELEPTISEVYLQIINVAFEHGKWKFSDGTNQFFASIEDEEFIAAVEKNQQQFGSTDTLRVILQNNQQLTSNGLKSEFVVTKVLEHLKGAQQIALDLE</sequence>
<protein>
    <submittedName>
        <fullName evidence="1">Uncharacterized protein</fullName>
    </submittedName>
</protein>
<dbReference type="Proteomes" id="UP000368512">
    <property type="component" value="Unassembled WGS sequence"/>
</dbReference>
<dbReference type="EMBL" id="AAAJWF010000002">
    <property type="protein sequence ID" value="EAC7480030.1"/>
    <property type="molecule type" value="Genomic_DNA"/>
</dbReference>
<proteinExistence type="predicted"/>
<organism evidence="1 2">
    <name type="scientific">Listeria monocytogenes</name>
    <dbReference type="NCBI Taxonomy" id="1639"/>
    <lineage>
        <taxon>Bacteria</taxon>
        <taxon>Bacillati</taxon>
        <taxon>Bacillota</taxon>
        <taxon>Bacilli</taxon>
        <taxon>Bacillales</taxon>
        <taxon>Listeriaceae</taxon>
        <taxon>Listeria</taxon>
    </lineage>
</organism>
<reference evidence="1 2" key="1">
    <citation type="submission" date="2018-06" db="EMBL/GenBank/DDBJ databases">
        <authorList>
            <consortium name="GenomeTrakr: Next Generation Sequencing Network for Food Pathogen Tracability"/>
        </authorList>
    </citation>
    <scope>NUCLEOTIDE SEQUENCE [LARGE SCALE GENOMIC DNA]</scope>
    <source>
        <strain evidence="1 2">CFSAN008042</strain>
    </source>
</reference>
<evidence type="ECO:0000313" key="1">
    <source>
        <dbReference type="EMBL" id="EAC7480030.1"/>
    </source>
</evidence>
<gene>
    <name evidence="1" type="ORF">DQ70_04950</name>
</gene>
<dbReference type="AlphaFoldDB" id="A0A9P1TCB9"/>
<evidence type="ECO:0000313" key="2">
    <source>
        <dbReference type="Proteomes" id="UP000368512"/>
    </source>
</evidence>